<proteinExistence type="predicted"/>
<dbReference type="EMBL" id="SSOB01000110">
    <property type="protein sequence ID" value="THF72352.1"/>
    <property type="molecule type" value="Genomic_DNA"/>
</dbReference>
<gene>
    <name evidence="2" type="ORF">E6C55_33200</name>
</gene>
<dbReference type="GO" id="GO:0003677">
    <property type="term" value="F:DNA binding"/>
    <property type="evidence" value="ECO:0007669"/>
    <property type="project" value="InterPro"/>
</dbReference>
<evidence type="ECO:0000313" key="2">
    <source>
        <dbReference type="EMBL" id="THF72352.1"/>
    </source>
</evidence>
<keyword evidence="3" id="KW-1185">Reference proteome</keyword>
<feature type="domain" description="Transposase IS110-like N-terminal" evidence="1">
    <location>
        <begin position="6"/>
        <end position="63"/>
    </location>
</feature>
<name>A0A4S4BK85_9BACL</name>
<evidence type="ECO:0000259" key="1">
    <source>
        <dbReference type="Pfam" id="PF01548"/>
    </source>
</evidence>
<dbReference type="AlphaFoldDB" id="A0A4S4BK85"/>
<reference evidence="2 3" key="1">
    <citation type="submission" date="2019-04" db="EMBL/GenBank/DDBJ databases">
        <title>Cohnella sp. nov. isolated from preserved vegetables.</title>
        <authorList>
            <person name="Lin S.-Y."/>
            <person name="Hung M.-H."/>
            <person name="Young C.-C."/>
        </authorList>
    </citation>
    <scope>NUCLEOTIDE SEQUENCE [LARGE SCALE GENOMIC DNA]</scope>
    <source>
        <strain evidence="2 3">CC-MHH1044</strain>
    </source>
</reference>
<protein>
    <submittedName>
        <fullName evidence="2">IS110 family transposase</fullName>
    </submittedName>
</protein>
<accession>A0A4S4BK85</accession>
<dbReference type="Proteomes" id="UP000310636">
    <property type="component" value="Unassembled WGS sequence"/>
</dbReference>
<dbReference type="InterPro" id="IPR002525">
    <property type="entry name" value="Transp_IS110-like_N"/>
</dbReference>
<evidence type="ECO:0000313" key="3">
    <source>
        <dbReference type="Proteomes" id="UP000310636"/>
    </source>
</evidence>
<organism evidence="2 3">
    <name type="scientific">Cohnella fermenti</name>
    <dbReference type="NCBI Taxonomy" id="2565925"/>
    <lineage>
        <taxon>Bacteria</taxon>
        <taxon>Bacillati</taxon>
        <taxon>Bacillota</taxon>
        <taxon>Bacilli</taxon>
        <taxon>Bacillales</taxon>
        <taxon>Paenibacillaceae</taxon>
        <taxon>Cohnella</taxon>
    </lineage>
</organism>
<dbReference type="OrthoDB" id="9790935at2"/>
<dbReference type="RefSeq" id="WP_136374114.1">
    <property type="nucleotide sequence ID" value="NZ_SSOB01000110.1"/>
</dbReference>
<dbReference type="GO" id="GO:0006313">
    <property type="term" value="P:DNA transposition"/>
    <property type="evidence" value="ECO:0007669"/>
    <property type="project" value="InterPro"/>
</dbReference>
<comment type="caution">
    <text evidence="2">The sequence shown here is derived from an EMBL/GenBank/DDBJ whole genome shotgun (WGS) entry which is preliminary data.</text>
</comment>
<feature type="non-terminal residue" evidence="2">
    <location>
        <position position="64"/>
    </location>
</feature>
<dbReference type="Pfam" id="PF01548">
    <property type="entry name" value="DEDD_Tnp_IS110"/>
    <property type="match status" value="1"/>
</dbReference>
<sequence>MSPMLIGIDVSLRSHHVQFMDGAGASLASFAVPNDQTGADTLIQKMLDTADKAGTQELRIGMEA</sequence>
<dbReference type="GO" id="GO:0004803">
    <property type="term" value="F:transposase activity"/>
    <property type="evidence" value="ECO:0007669"/>
    <property type="project" value="InterPro"/>
</dbReference>